<gene>
    <name evidence="3" type="ORF">ElyMa_003481700</name>
</gene>
<dbReference type="EMBL" id="BMAT01007142">
    <property type="protein sequence ID" value="GFR58433.1"/>
    <property type="molecule type" value="Genomic_DNA"/>
</dbReference>
<keyword evidence="1" id="KW-1133">Transmembrane helix</keyword>
<dbReference type="AlphaFoldDB" id="A0AAV4EBS0"/>
<evidence type="ECO:0000256" key="2">
    <source>
        <dbReference type="SAM" id="SignalP"/>
    </source>
</evidence>
<feature type="chain" id="PRO_5043562429" evidence="2">
    <location>
        <begin position="20"/>
        <end position="100"/>
    </location>
</feature>
<dbReference type="Proteomes" id="UP000762676">
    <property type="component" value="Unassembled WGS sequence"/>
</dbReference>
<protein>
    <submittedName>
        <fullName evidence="3">Uncharacterized protein</fullName>
    </submittedName>
</protein>
<proteinExistence type="predicted"/>
<reference evidence="3 4" key="1">
    <citation type="journal article" date="2021" name="Elife">
        <title>Chloroplast acquisition without the gene transfer in kleptoplastic sea slugs, Plakobranchus ocellatus.</title>
        <authorList>
            <person name="Maeda T."/>
            <person name="Takahashi S."/>
            <person name="Yoshida T."/>
            <person name="Shimamura S."/>
            <person name="Takaki Y."/>
            <person name="Nagai Y."/>
            <person name="Toyoda A."/>
            <person name="Suzuki Y."/>
            <person name="Arimoto A."/>
            <person name="Ishii H."/>
            <person name="Satoh N."/>
            <person name="Nishiyama T."/>
            <person name="Hasebe M."/>
            <person name="Maruyama T."/>
            <person name="Minagawa J."/>
            <person name="Obokata J."/>
            <person name="Shigenobu S."/>
        </authorList>
    </citation>
    <scope>NUCLEOTIDE SEQUENCE [LARGE SCALE GENOMIC DNA]</scope>
</reference>
<keyword evidence="1" id="KW-0472">Membrane</keyword>
<accession>A0AAV4EBS0</accession>
<sequence>MNFTVLYLAWLIAATSGYAQDICQEVSIAGSNSDYKRVDIDPSKTITSIFYVNEKCVGSLLPSSLFFVVLVVVVVVVVVVAAAVVVVVIVVVKAEVTDLQ</sequence>
<evidence type="ECO:0000313" key="3">
    <source>
        <dbReference type="EMBL" id="GFR58433.1"/>
    </source>
</evidence>
<organism evidence="3 4">
    <name type="scientific">Elysia marginata</name>
    <dbReference type="NCBI Taxonomy" id="1093978"/>
    <lineage>
        <taxon>Eukaryota</taxon>
        <taxon>Metazoa</taxon>
        <taxon>Spiralia</taxon>
        <taxon>Lophotrochozoa</taxon>
        <taxon>Mollusca</taxon>
        <taxon>Gastropoda</taxon>
        <taxon>Heterobranchia</taxon>
        <taxon>Euthyneura</taxon>
        <taxon>Panpulmonata</taxon>
        <taxon>Sacoglossa</taxon>
        <taxon>Placobranchoidea</taxon>
        <taxon>Plakobranchidae</taxon>
        <taxon>Elysia</taxon>
    </lineage>
</organism>
<evidence type="ECO:0000256" key="1">
    <source>
        <dbReference type="SAM" id="Phobius"/>
    </source>
</evidence>
<feature type="transmembrane region" description="Helical" evidence="1">
    <location>
        <begin position="65"/>
        <end position="92"/>
    </location>
</feature>
<name>A0AAV4EBS0_9GAST</name>
<keyword evidence="4" id="KW-1185">Reference proteome</keyword>
<keyword evidence="2" id="KW-0732">Signal</keyword>
<comment type="caution">
    <text evidence="3">The sequence shown here is derived from an EMBL/GenBank/DDBJ whole genome shotgun (WGS) entry which is preliminary data.</text>
</comment>
<evidence type="ECO:0000313" key="4">
    <source>
        <dbReference type="Proteomes" id="UP000762676"/>
    </source>
</evidence>
<keyword evidence="1" id="KW-0812">Transmembrane</keyword>
<feature type="signal peptide" evidence="2">
    <location>
        <begin position="1"/>
        <end position="19"/>
    </location>
</feature>